<comment type="function">
    <text evidence="7">Catalyzes the ATP-dependent amidation of the two carboxylate groups at positions a and c of cobyrinate, using either L-glutamine or ammonia as the nitrogen source.</text>
</comment>
<dbReference type="NCBIfam" id="TIGR00379">
    <property type="entry name" value="cobB"/>
    <property type="match status" value="1"/>
</dbReference>
<comment type="cofactor">
    <cofactor evidence="1 7">
        <name>Mg(2+)</name>
        <dbReference type="ChEBI" id="CHEBI:18420"/>
    </cofactor>
</comment>
<dbReference type="AlphaFoldDB" id="A0A917FYA2"/>
<keyword evidence="6 7" id="KW-0315">Glutamine amidotransferase</keyword>
<feature type="site" description="Increases nucleophilicity of active site Cys" evidence="7">
    <location>
        <position position="438"/>
    </location>
</feature>
<evidence type="ECO:0000313" key="10">
    <source>
        <dbReference type="EMBL" id="GGG13975.1"/>
    </source>
</evidence>
<organism evidence="10 11">
    <name type="scientific">Paenibacillus abyssi</name>
    <dbReference type="NCBI Taxonomy" id="1340531"/>
    <lineage>
        <taxon>Bacteria</taxon>
        <taxon>Bacillati</taxon>
        <taxon>Bacillota</taxon>
        <taxon>Bacilli</taxon>
        <taxon>Bacillales</taxon>
        <taxon>Paenibacillaceae</taxon>
        <taxon>Paenibacillus</taxon>
    </lineage>
</organism>
<dbReference type="InterPro" id="IPR029062">
    <property type="entry name" value="Class_I_gatase-like"/>
</dbReference>
<dbReference type="CDD" id="cd05388">
    <property type="entry name" value="CobB_N"/>
    <property type="match status" value="1"/>
</dbReference>
<dbReference type="PANTHER" id="PTHR43873:SF1">
    <property type="entry name" value="COBYRINATE A,C-DIAMIDE SYNTHASE"/>
    <property type="match status" value="1"/>
</dbReference>
<keyword evidence="2 7" id="KW-0436">Ligase</keyword>
<comment type="catalytic activity">
    <reaction evidence="7">
        <text>cob(II)yrinate + 2 L-glutamine + 2 ATP + 2 H2O = cob(II)yrinate a,c diamide + 2 L-glutamate + 2 ADP + 2 phosphate + 2 H(+)</text>
        <dbReference type="Rhea" id="RHEA:26289"/>
        <dbReference type="ChEBI" id="CHEBI:15377"/>
        <dbReference type="ChEBI" id="CHEBI:15378"/>
        <dbReference type="ChEBI" id="CHEBI:29985"/>
        <dbReference type="ChEBI" id="CHEBI:30616"/>
        <dbReference type="ChEBI" id="CHEBI:43474"/>
        <dbReference type="ChEBI" id="CHEBI:58359"/>
        <dbReference type="ChEBI" id="CHEBI:58537"/>
        <dbReference type="ChEBI" id="CHEBI:58894"/>
        <dbReference type="ChEBI" id="CHEBI:456216"/>
        <dbReference type="EC" id="6.3.5.11"/>
    </reaction>
</comment>
<dbReference type="EC" id="6.3.5.11" evidence="7"/>
<reference evidence="10" key="1">
    <citation type="journal article" date="2014" name="Int. J. Syst. Evol. Microbiol.">
        <title>Complete genome sequence of Corynebacterium casei LMG S-19264T (=DSM 44701T), isolated from a smear-ripened cheese.</title>
        <authorList>
            <consortium name="US DOE Joint Genome Institute (JGI-PGF)"/>
            <person name="Walter F."/>
            <person name="Albersmeier A."/>
            <person name="Kalinowski J."/>
            <person name="Ruckert C."/>
        </authorList>
    </citation>
    <scope>NUCLEOTIDE SEQUENCE</scope>
    <source>
        <strain evidence="10">CGMCC 1.12987</strain>
    </source>
</reference>
<evidence type="ECO:0000313" key="11">
    <source>
        <dbReference type="Proteomes" id="UP000644756"/>
    </source>
</evidence>
<evidence type="ECO:0000256" key="7">
    <source>
        <dbReference type="HAMAP-Rule" id="MF_00027"/>
    </source>
</evidence>
<dbReference type="HAMAP" id="MF_00027">
    <property type="entry name" value="CobB_CbiA"/>
    <property type="match status" value="1"/>
</dbReference>
<evidence type="ECO:0000259" key="8">
    <source>
        <dbReference type="Pfam" id="PF01656"/>
    </source>
</evidence>
<comment type="similarity">
    <text evidence="7">Belongs to the CobB/CbiA family.</text>
</comment>
<keyword evidence="11" id="KW-1185">Reference proteome</keyword>
<dbReference type="GO" id="GO:0009236">
    <property type="term" value="P:cobalamin biosynthetic process"/>
    <property type="evidence" value="ECO:0007669"/>
    <property type="project" value="UniProtKB-UniRule"/>
</dbReference>
<reference evidence="10" key="2">
    <citation type="submission" date="2020-09" db="EMBL/GenBank/DDBJ databases">
        <authorList>
            <person name="Sun Q."/>
            <person name="Zhou Y."/>
        </authorList>
    </citation>
    <scope>NUCLEOTIDE SEQUENCE</scope>
    <source>
        <strain evidence="10">CGMCC 1.12987</strain>
    </source>
</reference>
<name>A0A917FYA2_9BACL</name>
<dbReference type="Pfam" id="PF07685">
    <property type="entry name" value="GATase_3"/>
    <property type="match status" value="1"/>
</dbReference>
<dbReference type="InterPro" id="IPR004484">
    <property type="entry name" value="CbiA/CobB_synth"/>
</dbReference>
<dbReference type="PROSITE" id="PS51274">
    <property type="entry name" value="GATASE_COBBQ"/>
    <property type="match status" value="1"/>
</dbReference>
<keyword evidence="3 7" id="KW-0547">Nucleotide-binding</keyword>
<feature type="domain" description="CobB/CobQ-like glutamine amidotransferase" evidence="9">
    <location>
        <begin position="252"/>
        <end position="444"/>
    </location>
</feature>
<gene>
    <name evidence="7 10" type="primary">cbiA</name>
    <name evidence="10" type="ORF">GCM10010916_33600</name>
</gene>
<dbReference type="Pfam" id="PF01656">
    <property type="entry name" value="CbiA"/>
    <property type="match status" value="1"/>
</dbReference>
<dbReference type="EMBL" id="BMGR01000011">
    <property type="protein sequence ID" value="GGG13975.1"/>
    <property type="molecule type" value="Genomic_DNA"/>
</dbReference>
<dbReference type="InterPro" id="IPR027417">
    <property type="entry name" value="P-loop_NTPase"/>
</dbReference>
<evidence type="ECO:0000256" key="2">
    <source>
        <dbReference type="ARBA" id="ARBA00022598"/>
    </source>
</evidence>
<feature type="active site" description="Nucleophile" evidence="7">
    <location>
        <position position="335"/>
    </location>
</feature>
<sequence length="468" mass="50905">MNNQRPRIAIAGTSSGAGKTTVTIGIMRAMGKRGLNVQGFKCGPDYIDPTYHSAVTGRVSRNLDTWMMPHDAMLEVFQRGSDGADVSVIEGVMGLYDGKDPLSNAGSTAHIATLLDCPVILVVNVQSMARSSAAVVLGYQKLDEHVRIAGVIVNKCGSEGHYRIVKSAIEQECGIPVVGWLGRDDSLEIPERHLGLVPAIERGELNPLFDHAAERVEATVDLDRILAIANDTPSAPLPVERLFVSRELSGPTIAVARDAAFNFYYEENLELLKGLGANIITFSPLAGDTVPAGTDGIYIGGGFPEEYASTLANNIRLKEDLRALVLEGMPVYAECGGYMYLCRSIKDRSGQTFEMAGIIPAKVEMQPKLAALGYREARAIRDGLLLPSDSIIRGHEFHYSSLTADNEDTYPYAYETKGLRGIKKEGYCSGNVLAGYTHVHFSSNPESASRWIEKCSEYRNVRLARENS</sequence>
<comment type="pathway">
    <text evidence="7">Cofactor biosynthesis; adenosylcobalamin biosynthesis; cob(II)yrinate a,c-diamide from sirohydrochlorin (anaerobic route): step 10/10.</text>
</comment>
<comment type="caution">
    <text evidence="10">The sequence shown here is derived from an EMBL/GenBank/DDBJ whole genome shotgun (WGS) entry which is preliminary data.</text>
</comment>
<feature type="domain" description="CobQ/CobB/MinD/ParA nucleotide binding" evidence="8">
    <location>
        <begin position="8"/>
        <end position="194"/>
    </location>
</feature>
<evidence type="ECO:0000256" key="6">
    <source>
        <dbReference type="ARBA" id="ARBA00022962"/>
    </source>
</evidence>
<evidence type="ECO:0000256" key="4">
    <source>
        <dbReference type="ARBA" id="ARBA00022840"/>
    </source>
</evidence>
<dbReference type="Gene3D" id="3.40.50.880">
    <property type="match status" value="1"/>
</dbReference>
<proteinExistence type="inferred from homology"/>
<evidence type="ECO:0000259" key="9">
    <source>
        <dbReference type="Pfam" id="PF07685"/>
    </source>
</evidence>
<dbReference type="Proteomes" id="UP000644756">
    <property type="component" value="Unassembled WGS sequence"/>
</dbReference>
<dbReference type="GO" id="GO:0042242">
    <property type="term" value="F:cobyrinic acid a,c-diamide synthase activity"/>
    <property type="evidence" value="ECO:0007669"/>
    <property type="project" value="UniProtKB-UniRule"/>
</dbReference>
<evidence type="ECO:0000256" key="5">
    <source>
        <dbReference type="ARBA" id="ARBA00022842"/>
    </source>
</evidence>
<keyword evidence="5 7" id="KW-0460">Magnesium</keyword>
<evidence type="ECO:0000256" key="1">
    <source>
        <dbReference type="ARBA" id="ARBA00001946"/>
    </source>
</evidence>
<keyword evidence="7" id="KW-0169">Cobalamin biosynthesis</keyword>
<keyword evidence="4 7" id="KW-0067">ATP-binding</keyword>
<comment type="miscellaneous">
    <text evidence="7">The a and c carboxylates of cobyrinate are activated for nucleophilic attack via formation of a phosphorylated intermediate by ATP. CbiA catalyzes first the amidation of the c-carboxylate, and then that of the a-carboxylate.</text>
</comment>
<comment type="domain">
    <text evidence="7">Comprises of two domains. The C-terminal domain contains the binding site for glutamine and catalyzes the hydrolysis of this substrate to glutamate and ammonia. The N-terminal domain is anticipated to bind ATP and cobyrinate and catalyzes the ultimate synthesis of the diamide product. The ammonia produced via the glutaminase domain is probably translocated to the adjacent domain via a molecular tunnel, where it reacts with an activated intermediate.</text>
</comment>
<evidence type="ECO:0000256" key="3">
    <source>
        <dbReference type="ARBA" id="ARBA00022741"/>
    </source>
</evidence>
<protein>
    <recommendedName>
        <fullName evidence="7">Cobyrinate a,c-diamide synthase</fullName>
        <ecNumber evidence="7">6.3.5.11</ecNumber>
    </recommendedName>
    <alternativeName>
        <fullName evidence="7">Cobyrinic acid a,c-diamide synthetase</fullName>
    </alternativeName>
</protein>
<dbReference type="SUPFAM" id="SSF52540">
    <property type="entry name" value="P-loop containing nucleoside triphosphate hydrolases"/>
    <property type="match status" value="1"/>
</dbReference>
<dbReference type="CDD" id="cd03130">
    <property type="entry name" value="GATase1_CobB"/>
    <property type="match status" value="1"/>
</dbReference>
<dbReference type="Gene3D" id="3.40.50.300">
    <property type="entry name" value="P-loop containing nucleotide triphosphate hydrolases"/>
    <property type="match status" value="2"/>
</dbReference>
<dbReference type="InterPro" id="IPR002586">
    <property type="entry name" value="CobQ/CobB/MinD/ParA_Nub-bd_dom"/>
</dbReference>
<dbReference type="NCBIfam" id="NF002204">
    <property type="entry name" value="PRK01077.1"/>
    <property type="match status" value="1"/>
</dbReference>
<dbReference type="PANTHER" id="PTHR43873">
    <property type="entry name" value="COBYRINATE A,C-DIAMIDE SYNTHASE"/>
    <property type="match status" value="1"/>
</dbReference>
<dbReference type="SUPFAM" id="SSF52317">
    <property type="entry name" value="Class I glutamine amidotransferase-like"/>
    <property type="match status" value="1"/>
</dbReference>
<accession>A0A917FYA2</accession>
<dbReference type="InterPro" id="IPR011698">
    <property type="entry name" value="GATase_3"/>
</dbReference>
<dbReference type="GO" id="GO:0005524">
    <property type="term" value="F:ATP binding"/>
    <property type="evidence" value="ECO:0007669"/>
    <property type="project" value="UniProtKB-UniRule"/>
</dbReference>
<dbReference type="RefSeq" id="WP_188532230.1">
    <property type="nucleotide sequence ID" value="NZ_BMGR01000011.1"/>
</dbReference>